<dbReference type="EMBL" id="CM007385">
    <property type="protein sequence ID" value="ONK69061.1"/>
    <property type="molecule type" value="Genomic_DNA"/>
</dbReference>
<evidence type="ECO:0000313" key="2">
    <source>
        <dbReference type="EMBL" id="ONK69061.1"/>
    </source>
</evidence>
<accession>A0A5P1EX23</accession>
<proteinExistence type="predicted"/>
<protein>
    <submittedName>
        <fullName evidence="2">Uncharacterized protein</fullName>
    </submittedName>
</protein>
<dbReference type="Gramene" id="ONK69061">
    <property type="protein sequence ID" value="ONK69061"/>
    <property type="gene ID" value="A4U43_C05F18880"/>
</dbReference>
<name>A0A5P1EX23_ASPOF</name>
<dbReference type="Gene3D" id="2.60.210.10">
    <property type="entry name" value="Apoptosis, Tumor Necrosis Factor Receptor Associated Protein 2, Chain A"/>
    <property type="match status" value="1"/>
</dbReference>
<evidence type="ECO:0000256" key="1">
    <source>
        <dbReference type="ARBA" id="ARBA00023054"/>
    </source>
</evidence>
<gene>
    <name evidence="2" type="ORF">A4U43_C05F18880</name>
</gene>
<dbReference type="InterPro" id="IPR002083">
    <property type="entry name" value="MATH/TRAF_dom"/>
</dbReference>
<dbReference type="PANTHER" id="PTHR46236">
    <property type="entry name" value="TRAF-LIKE SUPERFAMILY PROTEIN"/>
    <property type="match status" value="1"/>
</dbReference>
<keyword evidence="3" id="KW-1185">Reference proteome</keyword>
<dbReference type="AlphaFoldDB" id="A0A5P1EX23"/>
<dbReference type="CDD" id="cd00121">
    <property type="entry name" value="MATH"/>
    <property type="match status" value="1"/>
</dbReference>
<dbReference type="PANTHER" id="PTHR46236:SF35">
    <property type="entry name" value="MATH DOMAIN-CONTAINING PROTEIN"/>
    <property type="match status" value="1"/>
</dbReference>
<evidence type="ECO:0000313" key="3">
    <source>
        <dbReference type="Proteomes" id="UP000243459"/>
    </source>
</evidence>
<dbReference type="Proteomes" id="UP000243459">
    <property type="component" value="Chromosome 5"/>
</dbReference>
<keyword evidence="1" id="KW-0175">Coiled coil</keyword>
<organism evidence="2 3">
    <name type="scientific">Asparagus officinalis</name>
    <name type="common">Garden asparagus</name>
    <dbReference type="NCBI Taxonomy" id="4686"/>
    <lineage>
        <taxon>Eukaryota</taxon>
        <taxon>Viridiplantae</taxon>
        <taxon>Streptophyta</taxon>
        <taxon>Embryophyta</taxon>
        <taxon>Tracheophyta</taxon>
        <taxon>Spermatophyta</taxon>
        <taxon>Magnoliopsida</taxon>
        <taxon>Liliopsida</taxon>
        <taxon>Asparagales</taxon>
        <taxon>Asparagaceae</taxon>
        <taxon>Asparagoideae</taxon>
        <taxon>Asparagus</taxon>
    </lineage>
</organism>
<sequence length="221" mass="24821">MLLPLTRSIRLKGLSPSKLLVFPTGNDVDHLSMYLDVTDSASLPYGWRLGADSHKFSLVVVNQTNKNNSVMKVTVMFPSHAIGCNSVAKELLKRVLSEQDAHKYTTAYLNEEIKGSWSDMLLLVLRDEWRNCKRAVEASSPQLDPKSILLPPRTCSSEDRFSFQLCSIPGDSSFAAGERMCEMVKGFTGPFYFRLNLASELELLKMTNELVTIGKSMEEYK</sequence>
<reference evidence="3" key="1">
    <citation type="journal article" date="2017" name="Nat. Commun.">
        <title>The asparagus genome sheds light on the origin and evolution of a young Y chromosome.</title>
        <authorList>
            <person name="Harkess A."/>
            <person name="Zhou J."/>
            <person name="Xu C."/>
            <person name="Bowers J.E."/>
            <person name="Van der Hulst R."/>
            <person name="Ayyampalayam S."/>
            <person name="Mercati F."/>
            <person name="Riccardi P."/>
            <person name="McKain M.R."/>
            <person name="Kakrana A."/>
            <person name="Tang H."/>
            <person name="Ray J."/>
            <person name="Groenendijk J."/>
            <person name="Arikit S."/>
            <person name="Mathioni S.M."/>
            <person name="Nakano M."/>
            <person name="Shan H."/>
            <person name="Telgmann-Rauber A."/>
            <person name="Kanno A."/>
            <person name="Yue Z."/>
            <person name="Chen H."/>
            <person name="Li W."/>
            <person name="Chen Y."/>
            <person name="Xu X."/>
            <person name="Zhang Y."/>
            <person name="Luo S."/>
            <person name="Chen H."/>
            <person name="Gao J."/>
            <person name="Mao Z."/>
            <person name="Pires J.C."/>
            <person name="Luo M."/>
            <person name="Kudrna D."/>
            <person name="Wing R.A."/>
            <person name="Meyers B.C."/>
            <person name="Yi K."/>
            <person name="Kong H."/>
            <person name="Lavrijsen P."/>
            <person name="Sunseri F."/>
            <person name="Falavigna A."/>
            <person name="Ye Y."/>
            <person name="Leebens-Mack J.H."/>
            <person name="Chen G."/>
        </authorList>
    </citation>
    <scope>NUCLEOTIDE SEQUENCE [LARGE SCALE GENOMIC DNA]</scope>
    <source>
        <strain evidence="3">cv. DH0086</strain>
    </source>
</reference>
<dbReference type="InterPro" id="IPR050804">
    <property type="entry name" value="MCC"/>
</dbReference>
<dbReference type="InterPro" id="IPR008974">
    <property type="entry name" value="TRAF-like"/>
</dbReference>